<dbReference type="Pfam" id="PF01551">
    <property type="entry name" value="Peptidase_M23"/>
    <property type="match status" value="1"/>
</dbReference>
<sequence>MSAEKSARLKQYLEENAGQIASVVPFDISSDKLYPFDFTASNTELDPAILGDTKVFSQWVRQKLEKEDCRYGVGGYNEHRTIYARSNLFDMNEEPRRLHLGIDIWGPEGTPVFSPLAGKIHSFRFNDNFGDYGATIILEHQVGNLKFHTLFGHLDLASIKDLEKGSAVIRGDKIAVFGGESENGHWPPHLHFQLIFDLDGFEGDYPGVCRYSEREVYLHNCPDPDIILKHTFGY</sequence>
<dbReference type="AlphaFoldDB" id="A0A1T5D929"/>
<dbReference type="SUPFAM" id="SSF51261">
    <property type="entry name" value="Duplicated hybrid motif"/>
    <property type="match status" value="1"/>
</dbReference>
<dbReference type="InterPro" id="IPR050570">
    <property type="entry name" value="Cell_wall_metabolism_enzyme"/>
</dbReference>
<organism evidence="2 3">
    <name type="scientific">Daejeonella lutea</name>
    <dbReference type="NCBI Taxonomy" id="572036"/>
    <lineage>
        <taxon>Bacteria</taxon>
        <taxon>Pseudomonadati</taxon>
        <taxon>Bacteroidota</taxon>
        <taxon>Sphingobacteriia</taxon>
        <taxon>Sphingobacteriales</taxon>
        <taxon>Sphingobacteriaceae</taxon>
        <taxon>Daejeonella</taxon>
    </lineage>
</organism>
<name>A0A1T5D929_9SPHI</name>
<dbReference type="InterPro" id="IPR011055">
    <property type="entry name" value="Dup_hybrid_motif"/>
</dbReference>
<dbReference type="RefSeq" id="WP_079702740.1">
    <property type="nucleotide sequence ID" value="NZ_FUYR01000002.1"/>
</dbReference>
<dbReference type="PANTHER" id="PTHR21666:SF270">
    <property type="entry name" value="MUREIN HYDROLASE ACTIVATOR ENVC"/>
    <property type="match status" value="1"/>
</dbReference>
<reference evidence="3" key="1">
    <citation type="submission" date="2017-02" db="EMBL/GenBank/DDBJ databases">
        <authorList>
            <person name="Varghese N."/>
            <person name="Submissions S."/>
        </authorList>
    </citation>
    <scope>NUCLEOTIDE SEQUENCE [LARGE SCALE GENOMIC DNA]</scope>
    <source>
        <strain evidence="3">DSM 22385</strain>
    </source>
</reference>
<feature type="domain" description="M23ase beta-sheet core" evidence="1">
    <location>
        <begin position="98"/>
        <end position="194"/>
    </location>
</feature>
<dbReference type="OrthoDB" id="9801052at2"/>
<evidence type="ECO:0000313" key="3">
    <source>
        <dbReference type="Proteomes" id="UP000189981"/>
    </source>
</evidence>
<evidence type="ECO:0000313" key="2">
    <source>
        <dbReference type="EMBL" id="SKB68063.1"/>
    </source>
</evidence>
<evidence type="ECO:0000259" key="1">
    <source>
        <dbReference type="Pfam" id="PF01551"/>
    </source>
</evidence>
<dbReference type="STRING" id="572036.SAMN05661099_2218"/>
<dbReference type="EMBL" id="FUYR01000002">
    <property type="protein sequence ID" value="SKB68063.1"/>
    <property type="molecule type" value="Genomic_DNA"/>
</dbReference>
<dbReference type="CDD" id="cd12797">
    <property type="entry name" value="M23_peptidase"/>
    <property type="match status" value="1"/>
</dbReference>
<dbReference type="GO" id="GO:0004222">
    <property type="term" value="F:metalloendopeptidase activity"/>
    <property type="evidence" value="ECO:0007669"/>
    <property type="project" value="TreeGrafter"/>
</dbReference>
<dbReference type="PANTHER" id="PTHR21666">
    <property type="entry name" value="PEPTIDASE-RELATED"/>
    <property type="match status" value="1"/>
</dbReference>
<dbReference type="Gene3D" id="2.70.70.10">
    <property type="entry name" value="Glucose Permease (Domain IIA)"/>
    <property type="match status" value="1"/>
</dbReference>
<dbReference type="InterPro" id="IPR016047">
    <property type="entry name" value="M23ase_b-sheet_dom"/>
</dbReference>
<dbReference type="Proteomes" id="UP000189981">
    <property type="component" value="Unassembled WGS sequence"/>
</dbReference>
<protein>
    <submittedName>
        <fullName evidence="2">Peptidase family M23</fullName>
    </submittedName>
</protein>
<keyword evidence="3" id="KW-1185">Reference proteome</keyword>
<accession>A0A1T5D929</accession>
<proteinExistence type="predicted"/>
<gene>
    <name evidence="2" type="ORF">SAMN05661099_2218</name>
</gene>